<gene>
    <name evidence="1" type="ORF">ElyMa_000570400</name>
</gene>
<dbReference type="AlphaFoldDB" id="A0AAV4G5V3"/>
<protein>
    <submittedName>
        <fullName evidence="1">Uncharacterized protein</fullName>
    </submittedName>
</protein>
<name>A0AAV4G5V3_9GAST</name>
<comment type="caution">
    <text evidence="1">The sequence shown here is derived from an EMBL/GenBank/DDBJ whole genome shotgun (WGS) entry which is preliminary data.</text>
</comment>
<accession>A0AAV4G5V3</accession>
<organism evidence="1 2">
    <name type="scientific">Elysia marginata</name>
    <dbReference type="NCBI Taxonomy" id="1093978"/>
    <lineage>
        <taxon>Eukaryota</taxon>
        <taxon>Metazoa</taxon>
        <taxon>Spiralia</taxon>
        <taxon>Lophotrochozoa</taxon>
        <taxon>Mollusca</taxon>
        <taxon>Gastropoda</taxon>
        <taxon>Heterobranchia</taxon>
        <taxon>Euthyneura</taxon>
        <taxon>Panpulmonata</taxon>
        <taxon>Sacoglossa</taxon>
        <taxon>Placobranchoidea</taxon>
        <taxon>Plakobranchidae</taxon>
        <taxon>Elysia</taxon>
    </lineage>
</organism>
<evidence type="ECO:0000313" key="2">
    <source>
        <dbReference type="Proteomes" id="UP000762676"/>
    </source>
</evidence>
<sequence length="232" mass="25606">MLGSSADMEMVMHRKGTDFDGEQATMKKEVMMMFLQLCIVFATLAFTTADWQEDDALMALEQFANSRSNNLMYARVTGQPKITVTDVETLTVKIKDALLAETSCTQYEADYTDFRSMNTNCPAPVDAKPTALGKLVKKLDLPTVEYPSLLTTHSEQQFCALHTSSLCSAPSHSKLAPAVYHRRPLRFGWIFLIDGVGGRQTASEICEEANTVQGLTANLHLKDTRAMNGLPG</sequence>
<dbReference type="EMBL" id="BMAT01001122">
    <property type="protein sequence ID" value="GFR80046.1"/>
    <property type="molecule type" value="Genomic_DNA"/>
</dbReference>
<reference evidence="1 2" key="1">
    <citation type="journal article" date="2021" name="Elife">
        <title>Chloroplast acquisition without the gene transfer in kleptoplastic sea slugs, Plakobranchus ocellatus.</title>
        <authorList>
            <person name="Maeda T."/>
            <person name="Takahashi S."/>
            <person name="Yoshida T."/>
            <person name="Shimamura S."/>
            <person name="Takaki Y."/>
            <person name="Nagai Y."/>
            <person name="Toyoda A."/>
            <person name="Suzuki Y."/>
            <person name="Arimoto A."/>
            <person name="Ishii H."/>
            <person name="Satoh N."/>
            <person name="Nishiyama T."/>
            <person name="Hasebe M."/>
            <person name="Maruyama T."/>
            <person name="Minagawa J."/>
            <person name="Obokata J."/>
            <person name="Shigenobu S."/>
        </authorList>
    </citation>
    <scope>NUCLEOTIDE SEQUENCE [LARGE SCALE GENOMIC DNA]</scope>
</reference>
<keyword evidence="2" id="KW-1185">Reference proteome</keyword>
<dbReference type="Proteomes" id="UP000762676">
    <property type="component" value="Unassembled WGS sequence"/>
</dbReference>
<proteinExistence type="predicted"/>
<evidence type="ECO:0000313" key="1">
    <source>
        <dbReference type="EMBL" id="GFR80046.1"/>
    </source>
</evidence>